<dbReference type="CDD" id="cd06587">
    <property type="entry name" value="VOC"/>
    <property type="match status" value="1"/>
</dbReference>
<evidence type="ECO:0000313" key="2">
    <source>
        <dbReference type="EMBL" id="CAB4548772.1"/>
    </source>
</evidence>
<proteinExistence type="predicted"/>
<dbReference type="SUPFAM" id="SSF54593">
    <property type="entry name" value="Glyoxalase/Bleomycin resistance protein/Dihydroxybiphenyl dioxygenase"/>
    <property type="match status" value="1"/>
</dbReference>
<dbReference type="Pfam" id="PF00903">
    <property type="entry name" value="Glyoxalase"/>
    <property type="match status" value="1"/>
</dbReference>
<evidence type="ECO:0000259" key="1">
    <source>
        <dbReference type="PROSITE" id="PS51819"/>
    </source>
</evidence>
<protein>
    <submittedName>
        <fullName evidence="2">Unannotated protein</fullName>
    </submittedName>
</protein>
<reference evidence="2" key="1">
    <citation type="submission" date="2020-05" db="EMBL/GenBank/DDBJ databases">
        <authorList>
            <person name="Chiriac C."/>
            <person name="Salcher M."/>
            <person name="Ghai R."/>
            <person name="Kavagutti S V."/>
        </authorList>
    </citation>
    <scope>NUCLEOTIDE SEQUENCE</scope>
</reference>
<gene>
    <name evidence="2" type="ORF">UFOPK1358_01480</name>
</gene>
<dbReference type="AlphaFoldDB" id="A0A6J6CBG0"/>
<dbReference type="InterPro" id="IPR037523">
    <property type="entry name" value="VOC_core"/>
</dbReference>
<feature type="domain" description="VOC" evidence="1">
    <location>
        <begin position="5"/>
        <end position="134"/>
    </location>
</feature>
<organism evidence="2">
    <name type="scientific">freshwater metagenome</name>
    <dbReference type="NCBI Taxonomy" id="449393"/>
    <lineage>
        <taxon>unclassified sequences</taxon>
        <taxon>metagenomes</taxon>
        <taxon>ecological metagenomes</taxon>
    </lineage>
</organism>
<dbReference type="PROSITE" id="PS51819">
    <property type="entry name" value="VOC"/>
    <property type="match status" value="1"/>
</dbReference>
<accession>A0A6J6CBG0</accession>
<dbReference type="InterPro" id="IPR029068">
    <property type="entry name" value="Glyas_Bleomycin-R_OHBP_Dase"/>
</dbReference>
<dbReference type="EMBL" id="CAEZSF010000166">
    <property type="protein sequence ID" value="CAB4548772.1"/>
    <property type="molecule type" value="Genomic_DNA"/>
</dbReference>
<dbReference type="InterPro" id="IPR004360">
    <property type="entry name" value="Glyas_Fos-R_dOase_dom"/>
</dbReference>
<name>A0A6J6CBG0_9ZZZZ</name>
<sequence length="157" mass="17078">MLTVGINHVATITNDSDRLQAFYQEVFEAEILRDGSEFPDGSGPRLTVIKIGPYAELNVFEIDGNTQADVQTPMFGRGRLDHFALQASSIEAFETIRARLRERGAADDFVTDFGSILSLFFTDPDGLEGEVCVNNPDLIPGAANPPGTRAARYPAEA</sequence>
<dbReference type="Gene3D" id="3.10.180.10">
    <property type="entry name" value="2,3-Dihydroxybiphenyl 1,2-Dioxygenase, domain 1"/>
    <property type="match status" value="1"/>
</dbReference>